<protein>
    <recommendedName>
        <fullName evidence="3">RNase H type-1 domain-containing protein</fullName>
    </recommendedName>
</protein>
<sequence length="376" mass="41510">MVLSIQPLRASQASRIWFPLPPSAHRLKCSGSPRRSMPKPASTRQVLAPSGPPCTTLGTPFDPSTWVQEWSSPTLPGALQWFMHFWFHQAFPFRTSVDPPLCLFYHEPNGPAHFLALPTSPTPLDHGLPHLVQCAHPPSPVRSHGLPSPQCATPHRTLDSRFTRLEITWYFHRPPYLSGLATSTGFSAPYAMERPLYRTEQQLPTTAPDIFLPLAHSGTFPRFVVLACPTQTPFARRHLPASRPAMHSYHSPPTTSTARTDPNAQGRPHVLYEACGGAGAIATYTVHHVSGSIANNITAYDGDSQIVLCQMCGLYRVRHVGLQDVYRRTRSLAVEFQIHRPREGNQAANFLSKRAPDEAKDISALPGPSLTPLTPV</sequence>
<feature type="region of interest" description="Disordered" evidence="1">
    <location>
        <begin position="243"/>
        <end position="266"/>
    </location>
</feature>
<evidence type="ECO:0000256" key="1">
    <source>
        <dbReference type="SAM" id="MobiDB-lite"/>
    </source>
</evidence>
<evidence type="ECO:0008006" key="3">
    <source>
        <dbReference type="Google" id="ProtNLM"/>
    </source>
</evidence>
<accession>W4FFA2</accession>
<proteinExistence type="predicted"/>
<dbReference type="AlphaFoldDB" id="W4FFA2"/>
<feature type="compositionally biased region" description="Polar residues" evidence="1">
    <location>
        <begin position="251"/>
        <end position="263"/>
    </location>
</feature>
<dbReference type="GO" id="GO:0003676">
    <property type="term" value="F:nucleic acid binding"/>
    <property type="evidence" value="ECO:0007669"/>
    <property type="project" value="InterPro"/>
</dbReference>
<dbReference type="VEuPathDB" id="FungiDB:H257_17363"/>
<feature type="region of interest" description="Disordered" evidence="1">
    <location>
        <begin position="29"/>
        <end position="53"/>
    </location>
</feature>
<name>W4FFA2_APHAT</name>
<dbReference type="InterPro" id="IPR036397">
    <property type="entry name" value="RNaseH_sf"/>
</dbReference>
<reference evidence="2" key="1">
    <citation type="submission" date="2013-12" db="EMBL/GenBank/DDBJ databases">
        <title>The Genome Sequence of Aphanomyces astaci APO3.</title>
        <authorList>
            <consortium name="The Broad Institute Genomics Platform"/>
            <person name="Russ C."/>
            <person name="Tyler B."/>
            <person name="van West P."/>
            <person name="Dieguez-Uribeondo J."/>
            <person name="Young S.K."/>
            <person name="Zeng Q."/>
            <person name="Gargeya S."/>
            <person name="Fitzgerald M."/>
            <person name="Abouelleil A."/>
            <person name="Alvarado L."/>
            <person name="Chapman S.B."/>
            <person name="Gainer-Dewar J."/>
            <person name="Goldberg J."/>
            <person name="Griggs A."/>
            <person name="Gujja S."/>
            <person name="Hansen M."/>
            <person name="Howarth C."/>
            <person name="Imamovic A."/>
            <person name="Ireland A."/>
            <person name="Larimer J."/>
            <person name="McCowan C."/>
            <person name="Murphy C."/>
            <person name="Pearson M."/>
            <person name="Poon T.W."/>
            <person name="Priest M."/>
            <person name="Roberts A."/>
            <person name="Saif S."/>
            <person name="Shea T."/>
            <person name="Sykes S."/>
            <person name="Wortman J."/>
            <person name="Nusbaum C."/>
            <person name="Birren B."/>
        </authorList>
    </citation>
    <scope>NUCLEOTIDE SEQUENCE [LARGE SCALE GENOMIC DNA]</scope>
    <source>
        <strain evidence="2">APO3</strain>
    </source>
</reference>
<dbReference type="Gene3D" id="3.30.420.10">
    <property type="entry name" value="Ribonuclease H-like superfamily/Ribonuclease H"/>
    <property type="match status" value="1"/>
</dbReference>
<organism evidence="2">
    <name type="scientific">Aphanomyces astaci</name>
    <name type="common">Crayfish plague agent</name>
    <dbReference type="NCBI Taxonomy" id="112090"/>
    <lineage>
        <taxon>Eukaryota</taxon>
        <taxon>Sar</taxon>
        <taxon>Stramenopiles</taxon>
        <taxon>Oomycota</taxon>
        <taxon>Saprolegniomycetes</taxon>
        <taxon>Saprolegniales</taxon>
        <taxon>Verrucalvaceae</taxon>
        <taxon>Aphanomyces</taxon>
    </lineage>
</organism>
<dbReference type="GeneID" id="20819359"/>
<dbReference type="RefSeq" id="XP_009844444.1">
    <property type="nucleotide sequence ID" value="XM_009846142.1"/>
</dbReference>
<dbReference type="OrthoDB" id="1938096at2759"/>
<gene>
    <name evidence="2" type="ORF">H257_17363</name>
</gene>
<evidence type="ECO:0000313" key="2">
    <source>
        <dbReference type="EMBL" id="ETV66115.1"/>
    </source>
</evidence>
<dbReference type="EMBL" id="KI913217">
    <property type="protein sequence ID" value="ETV66115.1"/>
    <property type="molecule type" value="Genomic_DNA"/>
</dbReference>